<keyword evidence="7" id="KW-0819">tRNA processing</keyword>
<dbReference type="EMBL" id="WTPW01000548">
    <property type="protein sequence ID" value="KAF0500648.1"/>
    <property type="molecule type" value="Genomic_DNA"/>
</dbReference>
<dbReference type="GO" id="GO:0002098">
    <property type="term" value="P:tRNA wobble uridine modification"/>
    <property type="evidence" value="ECO:0007669"/>
    <property type="project" value="InterPro"/>
</dbReference>
<dbReference type="UniPathway" id="UPA00988"/>
<comment type="pathway">
    <text evidence="3">tRNA modification; 5-methoxycarbonylmethyl-2-thiouridine-tRNA biosynthesis.</text>
</comment>
<evidence type="ECO:0000313" key="10">
    <source>
        <dbReference type="Proteomes" id="UP000439903"/>
    </source>
</evidence>
<dbReference type="GO" id="GO:0033588">
    <property type="term" value="C:elongator holoenzyme complex"/>
    <property type="evidence" value="ECO:0007669"/>
    <property type="project" value="InterPro"/>
</dbReference>
<dbReference type="OrthoDB" id="289162at2759"/>
<dbReference type="InterPro" id="IPR027417">
    <property type="entry name" value="P-loop_NTPase"/>
</dbReference>
<dbReference type="Proteomes" id="UP000439903">
    <property type="component" value="Unassembled WGS sequence"/>
</dbReference>
<comment type="subcellular location">
    <subcellularLocation>
        <location evidence="2">Cytoplasm</location>
    </subcellularLocation>
    <subcellularLocation>
        <location evidence="1">Nucleus</location>
    </subcellularLocation>
</comment>
<keyword evidence="8" id="KW-0539">Nucleus</keyword>
<evidence type="ECO:0000313" key="9">
    <source>
        <dbReference type="EMBL" id="KAF0500648.1"/>
    </source>
</evidence>
<protein>
    <recommendedName>
        <fullName evidence="5">Elongator complex protein 4</fullName>
    </recommendedName>
</protein>
<proteinExistence type="inferred from homology"/>
<keyword evidence="6" id="KW-0963">Cytoplasm</keyword>
<dbReference type="InterPro" id="IPR008728">
    <property type="entry name" value="Elongator_complex_protein_4"/>
</dbReference>
<evidence type="ECO:0000256" key="4">
    <source>
        <dbReference type="ARBA" id="ARBA00007573"/>
    </source>
</evidence>
<evidence type="ECO:0000256" key="8">
    <source>
        <dbReference type="ARBA" id="ARBA00023242"/>
    </source>
</evidence>
<dbReference type="Gene3D" id="3.40.50.300">
    <property type="entry name" value="P-loop containing nucleotide triphosphate hydrolases"/>
    <property type="match status" value="1"/>
</dbReference>
<comment type="similarity">
    <text evidence="4">Belongs to the ELP4 family.</text>
</comment>
<evidence type="ECO:0000256" key="1">
    <source>
        <dbReference type="ARBA" id="ARBA00004123"/>
    </source>
</evidence>
<keyword evidence="10" id="KW-1185">Reference proteome</keyword>
<name>A0A8H4AIV1_GIGMA</name>
<dbReference type="CDD" id="cd19494">
    <property type="entry name" value="Elp4"/>
    <property type="match status" value="1"/>
</dbReference>
<gene>
    <name evidence="9" type="ORF">F8M41_020183</name>
</gene>
<evidence type="ECO:0000256" key="5">
    <source>
        <dbReference type="ARBA" id="ARBA00020265"/>
    </source>
</evidence>
<dbReference type="AlphaFoldDB" id="A0A8H4AIV1"/>
<dbReference type="PANTHER" id="PTHR12896:SF1">
    <property type="entry name" value="ELONGATOR COMPLEX PROTEIN 4"/>
    <property type="match status" value="1"/>
</dbReference>
<dbReference type="GO" id="GO:0008023">
    <property type="term" value="C:transcription elongation factor complex"/>
    <property type="evidence" value="ECO:0007669"/>
    <property type="project" value="TreeGrafter"/>
</dbReference>
<sequence length="394" mass="43411">MNNSSSFSSFKKSSLQTSKSLPGARLSPYNGQILLSTGAPSLDAHILGGGLPVGTILLIKEDKHTGYSKLLVKYFLSQGIASGHHVLFSSAEDPSNFIKELPWITSNDSNDPDDKAEVDDKMKIAWRYKEMKKFESGIKTTPTNFKHKQVPIAGSLRQEQPFCYTFDLTKSIPQPSIDSASITLVDVTKWTDEQHDESIYDKLLSEIRRVIDKNNFSSSASPSTGVERNALRIGIHSIASPLWNSNSPHDLYRFFHALRGLLRNSTGLSVITIPAHLYTSNSEPCSFIRRIEHISDAVVELESFAGSSATVNNVYSASYHGLFHVHKLPTINSLISPSVKLSILSGGGGNNLGFKLRRKKFSIETFHLPPEGGLTVRKVINSGGDEGKKDPYDF</sequence>
<evidence type="ECO:0000256" key="3">
    <source>
        <dbReference type="ARBA" id="ARBA00005043"/>
    </source>
</evidence>
<dbReference type="PANTHER" id="PTHR12896">
    <property type="entry name" value="PAX6 NEIGHBOR PROTEIN PAXNEB"/>
    <property type="match status" value="1"/>
</dbReference>
<evidence type="ECO:0000256" key="6">
    <source>
        <dbReference type="ARBA" id="ARBA00022490"/>
    </source>
</evidence>
<organism evidence="9 10">
    <name type="scientific">Gigaspora margarita</name>
    <dbReference type="NCBI Taxonomy" id="4874"/>
    <lineage>
        <taxon>Eukaryota</taxon>
        <taxon>Fungi</taxon>
        <taxon>Fungi incertae sedis</taxon>
        <taxon>Mucoromycota</taxon>
        <taxon>Glomeromycotina</taxon>
        <taxon>Glomeromycetes</taxon>
        <taxon>Diversisporales</taxon>
        <taxon>Gigasporaceae</taxon>
        <taxon>Gigaspora</taxon>
    </lineage>
</organism>
<evidence type="ECO:0000256" key="2">
    <source>
        <dbReference type="ARBA" id="ARBA00004496"/>
    </source>
</evidence>
<reference evidence="9 10" key="1">
    <citation type="journal article" date="2019" name="Environ. Microbiol.">
        <title>At the nexus of three kingdoms: the genome of the mycorrhizal fungus Gigaspora margarita provides insights into plant, endobacterial and fungal interactions.</title>
        <authorList>
            <person name="Venice F."/>
            <person name="Ghignone S."/>
            <person name="Salvioli di Fossalunga A."/>
            <person name="Amselem J."/>
            <person name="Novero M."/>
            <person name="Xianan X."/>
            <person name="Sedzielewska Toro K."/>
            <person name="Morin E."/>
            <person name="Lipzen A."/>
            <person name="Grigoriev I.V."/>
            <person name="Henrissat B."/>
            <person name="Martin F.M."/>
            <person name="Bonfante P."/>
        </authorList>
    </citation>
    <scope>NUCLEOTIDE SEQUENCE [LARGE SCALE GENOMIC DNA]</scope>
    <source>
        <strain evidence="9 10">BEG34</strain>
    </source>
</reference>
<dbReference type="Pfam" id="PF05625">
    <property type="entry name" value="PAXNEB"/>
    <property type="match status" value="1"/>
</dbReference>
<comment type="caution">
    <text evidence="9">The sequence shown here is derived from an EMBL/GenBank/DDBJ whole genome shotgun (WGS) entry which is preliminary data.</text>
</comment>
<dbReference type="GO" id="GO:0005737">
    <property type="term" value="C:cytoplasm"/>
    <property type="evidence" value="ECO:0007669"/>
    <property type="project" value="UniProtKB-SubCell"/>
</dbReference>
<accession>A0A8H4AIV1</accession>
<evidence type="ECO:0000256" key="7">
    <source>
        <dbReference type="ARBA" id="ARBA00022694"/>
    </source>
</evidence>